<sequence length="266" mass="29239">FIVDAREGASPLDTHVAQMLRRHDKAVILLANKVDQAGLTTEVGELNRLGFGEPLCISATHNRGIADLIDAMTERLGDLSRERPPETVMKLAIVGKRNAGKSTFINALAGAERVIVSETPGTTRDSVDVTCELRGRRFTLIDTAGVRKRKKLSGNIDFYSHHRAMRSIRRADVVALMIDASVPVSQVDKQLAGLIAEQFKPVVIVVNKWDLAEGRAGGEDYAEYFAKTIPELRYAPISLTAAVEGHNVRETIRLAEQLFDQANTRV</sequence>
<dbReference type="InterPro" id="IPR031166">
    <property type="entry name" value="G_ENGA"/>
</dbReference>
<dbReference type="EMBL" id="BARS01026502">
    <property type="protein sequence ID" value="GAG01410.1"/>
    <property type="molecule type" value="Genomic_DNA"/>
</dbReference>
<protein>
    <recommendedName>
        <fullName evidence="5">EngA-type G domain-containing protein</fullName>
    </recommendedName>
</protein>
<evidence type="ECO:0000313" key="6">
    <source>
        <dbReference type="EMBL" id="GAG01410.1"/>
    </source>
</evidence>
<name>X0U770_9ZZZZ</name>
<dbReference type="NCBIfam" id="TIGR00231">
    <property type="entry name" value="small_GTP"/>
    <property type="match status" value="1"/>
</dbReference>
<dbReference type="InterPro" id="IPR005225">
    <property type="entry name" value="Small_GTP-bd"/>
</dbReference>
<gene>
    <name evidence="6" type="ORF">S01H1_41757</name>
</gene>
<feature type="non-terminal residue" evidence="6">
    <location>
        <position position="266"/>
    </location>
</feature>
<keyword evidence="3" id="KW-0547">Nucleotide-binding</keyword>
<dbReference type="Gene3D" id="3.40.50.300">
    <property type="entry name" value="P-loop containing nucleotide triphosphate hydrolases"/>
    <property type="match status" value="2"/>
</dbReference>
<feature type="domain" description="EngA-type G" evidence="5">
    <location>
        <begin position="89"/>
        <end position="263"/>
    </location>
</feature>
<dbReference type="SUPFAM" id="SSF52540">
    <property type="entry name" value="P-loop containing nucleoside triphosphate hydrolases"/>
    <property type="match status" value="1"/>
</dbReference>
<dbReference type="AlphaFoldDB" id="X0U770"/>
<dbReference type="GO" id="GO:0043022">
    <property type="term" value="F:ribosome binding"/>
    <property type="evidence" value="ECO:0007669"/>
    <property type="project" value="TreeGrafter"/>
</dbReference>
<comment type="caution">
    <text evidence="6">The sequence shown here is derived from an EMBL/GenBank/DDBJ whole genome shotgun (WGS) entry which is preliminary data.</text>
</comment>
<evidence type="ECO:0000256" key="4">
    <source>
        <dbReference type="ARBA" id="ARBA00023134"/>
    </source>
</evidence>
<reference evidence="6" key="1">
    <citation type="journal article" date="2014" name="Front. Microbiol.">
        <title>High frequency of phylogenetically diverse reductive dehalogenase-homologous genes in deep subseafloor sedimentary metagenomes.</title>
        <authorList>
            <person name="Kawai M."/>
            <person name="Futagami T."/>
            <person name="Toyoda A."/>
            <person name="Takaki Y."/>
            <person name="Nishi S."/>
            <person name="Hori S."/>
            <person name="Arai W."/>
            <person name="Tsubouchi T."/>
            <person name="Morono Y."/>
            <person name="Uchiyama I."/>
            <person name="Ito T."/>
            <person name="Fujiyama A."/>
            <person name="Inagaki F."/>
            <person name="Takami H."/>
        </authorList>
    </citation>
    <scope>NUCLEOTIDE SEQUENCE</scope>
    <source>
        <strain evidence="6">Expedition CK06-06</strain>
    </source>
</reference>
<dbReference type="PROSITE" id="PS51712">
    <property type="entry name" value="G_ENGA"/>
    <property type="match status" value="1"/>
</dbReference>
<evidence type="ECO:0000256" key="3">
    <source>
        <dbReference type="ARBA" id="ARBA00022741"/>
    </source>
</evidence>
<feature type="non-terminal residue" evidence="6">
    <location>
        <position position="1"/>
    </location>
</feature>
<dbReference type="PANTHER" id="PTHR43834:SF6">
    <property type="entry name" value="GTPASE DER"/>
    <property type="match status" value="1"/>
</dbReference>
<dbReference type="Pfam" id="PF01926">
    <property type="entry name" value="MMR_HSR1"/>
    <property type="match status" value="1"/>
</dbReference>
<dbReference type="PRINTS" id="PR00326">
    <property type="entry name" value="GTP1OBG"/>
</dbReference>
<keyword evidence="4" id="KW-0342">GTP-binding</keyword>
<evidence type="ECO:0000259" key="5">
    <source>
        <dbReference type="PROSITE" id="PS51712"/>
    </source>
</evidence>
<organism evidence="6">
    <name type="scientific">marine sediment metagenome</name>
    <dbReference type="NCBI Taxonomy" id="412755"/>
    <lineage>
        <taxon>unclassified sequences</taxon>
        <taxon>metagenomes</taxon>
        <taxon>ecological metagenomes</taxon>
    </lineage>
</organism>
<dbReference type="GO" id="GO:0005525">
    <property type="term" value="F:GTP binding"/>
    <property type="evidence" value="ECO:0007669"/>
    <property type="project" value="UniProtKB-KW"/>
</dbReference>
<evidence type="ECO:0000256" key="2">
    <source>
        <dbReference type="ARBA" id="ARBA00022737"/>
    </source>
</evidence>
<proteinExistence type="predicted"/>
<dbReference type="GO" id="GO:0042254">
    <property type="term" value="P:ribosome biogenesis"/>
    <property type="evidence" value="ECO:0007669"/>
    <property type="project" value="UniProtKB-KW"/>
</dbReference>
<evidence type="ECO:0000256" key="1">
    <source>
        <dbReference type="ARBA" id="ARBA00022517"/>
    </source>
</evidence>
<accession>X0U770</accession>
<keyword evidence="2" id="KW-0677">Repeat</keyword>
<dbReference type="FunFam" id="3.40.50.300:FF:000040">
    <property type="entry name" value="GTPase Der"/>
    <property type="match status" value="1"/>
</dbReference>
<dbReference type="CDD" id="cd01895">
    <property type="entry name" value="EngA2"/>
    <property type="match status" value="1"/>
</dbReference>
<dbReference type="InterPro" id="IPR006073">
    <property type="entry name" value="GTP-bd"/>
</dbReference>
<dbReference type="PANTHER" id="PTHR43834">
    <property type="entry name" value="GTPASE DER"/>
    <property type="match status" value="1"/>
</dbReference>
<keyword evidence="1" id="KW-0690">Ribosome biogenesis</keyword>
<dbReference type="InterPro" id="IPR027417">
    <property type="entry name" value="P-loop_NTPase"/>
</dbReference>